<accession>A0ABU2FBL3</accession>
<sequence length="263" mass="27529">MPLLEQLTTHSRQSTATVAVGTYLVAALAWLALVLHDPLEHALVGHSVLGSHGGPGVAETTAVADGTLGVVHYLLMWGLMMVAMMYPSTAAAFQWYADRQRRRPDAGPATAVLAFVASYTLLWVAVGVAPLAVVALVPLGTVAAALGPAYLGVALLAVGGFQLSPVKRRSLRACRSPAGFLPPGTEDRRPASLGWQFGRQDVAACGVLMALMVVVGSMNLGWMALITVVLSLERLTDHGERWARWTGYVAVGSGVGLLALAAL</sequence>
<feature type="transmembrane region" description="Helical" evidence="1">
    <location>
        <begin position="109"/>
        <end position="136"/>
    </location>
</feature>
<comment type="caution">
    <text evidence="2">The sequence shown here is derived from an EMBL/GenBank/DDBJ whole genome shotgun (WGS) entry which is preliminary data.</text>
</comment>
<evidence type="ECO:0000313" key="3">
    <source>
        <dbReference type="Proteomes" id="UP001259659"/>
    </source>
</evidence>
<feature type="transmembrane region" description="Helical" evidence="1">
    <location>
        <begin position="142"/>
        <end position="163"/>
    </location>
</feature>
<organism evidence="2 3">
    <name type="scientific">Haloarcula saliterrae</name>
    <dbReference type="NCBI Taxonomy" id="2950534"/>
    <lineage>
        <taxon>Archaea</taxon>
        <taxon>Methanobacteriati</taxon>
        <taxon>Methanobacteriota</taxon>
        <taxon>Stenosarchaea group</taxon>
        <taxon>Halobacteria</taxon>
        <taxon>Halobacteriales</taxon>
        <taxon>Haloarculaceae</taxon>
        <taxon>Haloarcula</taxon>
    </lineage>
</organism>
<feature type="transmembrane region" description="Helical" evidence="1">
    <location>
        <begin position="74"/>
        <end position="97"/>
    </location>
</feature>
<protein>
    <submittedName>
        <fullName evidence="2">DUF2182 domain-containing protein</fullName>
    </submittedName>
</protein>
<dbReference type="InterPro" id="IPR018688">
    <property type="entry name" value="PpoB2-like"/>
</dbReference>
<keyword evidence="3" id="KW-1185">Reference proteome</keyword>
<dbReference type="EMBL" id="JAMQON010000002">
    <property type="protein sequence ID" value="MDS0259652.1"/>
    <property type="molecule type" value="Genomic_DNA"/>
</dbReference>
<gene>
    <name evidence="2" type="ORF">NDI56_09635</name>
</gene>
<keyword evidence="1" id="KW-1133">Transmembrane helix</keyword>
<dbReference type="Pfam" id="PF09948">
    <property type="entry name" value="PpoB2"/>
    <property type="match status" value="1"/>
</dbReference>
<evidence type="ECO:0000313" key="2">
    <source>
        <dbReference type="EMBL" id="MDS0259652.1"/>
    </source>
</evidence>
<reference evidence="2 3" key="1">
    <citation type="submission" date="2022-06" db="EMBL/GenBank/DDBJ databases">
        <title>Haloarcula sp. a new haloarchaeum isolate from saline soil.</title>
        <authorList>
            <person name="Strakova D."/>
            <person name="Galisteo C."/>
            <person name="Sanchez-Porro C."/>
            <person name="Ventosa A."/>
        </authorList>
    </citation>
    <scope>NUCLEOTIDE SEQUENCE [LARGE SCALE GENOMIC DNA]</scope>
    <source>
        <strain evidence="2 3">S1CR25-12</strain>
    </source>
</reference>
<feature type="transmembrane region" description="Helical" evidence="1">
    <location>
        <begin position="202"/>
        <end position="230"/>
    </location>
</feature>
<keyword evidence="1" id="KW-0472">Membrane</keyword>
<dbReference type="RefSeq" id="WP_310919269.1">
    <property type="nucleotide sequence ID" value="NZ_JAMQON010000002.1"/>
</dbReference>
<dbReference type="Proteomes" id="UP001259659">
    <property type="component" value="Unassembled WGS sequence"/>
</dbReference>
<proteinExistence type="predicted"/>
<feature type="transmembrane region" description="Helical" evidence="1">
    <location>
        <begin position="242"/>
        <end position="262"/>
    </location>
</feature>
<feature type="transmembrane region" description="Helical" evidence="1">
    <location>
        <begin position="16"/>
        <end position="35"/>
    </location>
</feature>
<evidence type="ECO:0000256" key="1">
    <source>
        <dbReference type="SAM" id="Phobius"/>
    </source>
</evidence>
<keyword evidence="1" id="KW-0812">Transmembrane</keyword>
<name>A0ABU2FBL3_9EURY</name>